<organism evidence="4 5">
    <name type="scientific">Haematobacter missouriensis</name>
    <dbReference type="NCBI Taxonomy" id="366616"/>
    <lineage>
        <taxon>Bacteria</taxon>
        <taxon>Pseudomonadati</taxon>
        <taxon>Pseudomonadota</taxon>
        <taxon>Alphaproteobacteria</taxon>
        <taxon>Rhodobacterales</taxon>
        <taxon>Paracoccaceae</taxon>
        <taxon>Haematobacter</taxon>
    </lineage>
</organism>
<dbReference type="InterPro" id="IPR036709">
    <property type="entry name" value="Autotransporte_beta_dom_sf"/>
</dbReference>
<evidence type="ECO:0000259" key="2">
    <source>
        <dbReference type="PROSITE" id="PS51208"/>
    </source>
</evidence>
<dbReference type="InterPro" id="IPR005546">
    <property type="entry name" value="Autotransporte_beta"/>
</dbReference>
<comment type="caution">
    <text evidence="4">The sequence shown here is derived from an EMBL/GenBank/DDBJ whole genome shotgun (WGS) entry which is preliminary data.</text>
</comment>
<dbReference type="AlphaFoldDB" id="A0A212AN53"/>
<evidence type="ECO:0000313" key="4">
    <source>
        <dbReference type="EMBL" id="OWJ82905.1"/>
    </source>
</evidence>
<dbReference type="EMBL" id="NIPV01000096">
    <property type="protein sequence ID" value="OWJ72871.1"/>
    <property type="molecule type" value="Genomic_DNA"/>
</dbReference>
<dbReference type="SMART" id="SM00869">
    <property type="entry name" value="Autotransporter"/>
    <property type="match status" value="1"/>
</dbReference>
<protein>
    <recommendedName>
        <fullName evidence="2">Autotransporter domain-containing protein</fullName>
    </recommendedName>
</protein>
<dbReference type="STRING" id="366616.CG51_12025"/>
<name>A0A212AN53_9RHOB</name>
<proteinExistence type="predicted"/>
<dbReference type="Gene3D" id="2.40.128.130">
    <property type="entry name" value="Autotransporter beta-domain"/>
    <property type="match status" value="1"/>
</dbReference>
<gene>
    <name evidence="4" type="ORF">CDV52_13005</name>
    <name evidence="3" type="ORF">CDV53_16745</name>
</gene>
<evidence type="ECO:0000313" key="3">
    <source>
        <dbReference type="EMBL" id="OWJ72871.1"/>
    </source>
</evidence>
<evidence type="ECO:0000256" key="1">
    <source>
        <dbReference type="SAM" id="Phobius"/>
    </source>
</evidence>
<dbReference type="EMBL" id="NIPX01000023">
    <property type="protein sequence ID" value="OWJ82905.1"/>
    <property type="molecule type" value="Genomic_DNA"/>
</dbReference>
<keyword evidence="1" id="KW-0812">Transmembrane</keyword>
<dbReference type="GO" id="GO:0019867">
    <property type="term" value="C:outer membrane"/>
    <property type="evidence" value="ECO:0007669"/>
    <property type="project" value="InterPro"/>
</dbReference>
<dbReference type="SUPFAM" id="SSF103515">
    <property type="entry name" value="Autotransporter"/>
    <property type="match status" value="1"/>
</dbReference>
<feature type="transmembrane region" description="Helical" evidence="1">
    <location>
        <begin position="45"/>
        <end position="65"/>
    </location>
</feature>
<sequence length="425" mass="45202">MQTRRNMRRRPEIVNFALPLAGFHPRLPARVLNHLQKPGVSMIRAVFTTALPFAGLLLAGGIAVAEPLGDDVNGALLRPNQAAVARAIGGMDPESALPAALAELNSSGTRLAYSSLAGEGIASARTMLLDDSAFLSRGILRRGSGAVETSAFGDTGLFWLDGESRRLHGSGDGNFATSGFRSSGIRLGADSDWDGLRAGVAIGYNDGSFNSRDRHTSATADGLHAGVYALGERGGWNLSGGWTYARYDLDDDRAVPMEETMRVRGSSSASAHRLFAEATRPVQLEVVELEPVLGITQTFFHADRFRERGAVAALGVDDADASLTTLRLGARGIWNVDIGPYPVTARLGAGWEGNMGDRSTPLTAAFAGSTAFRARGIELPENLLDIEASVSIAALRNGTVQMGYGGRFGDDFEDHRGRVTVEIRF</sequence>
<reference evidence="5 6" key="1">
    <citation type="submission" date="2016-11" db="EMBL/GenBank/DDBJ databases">
        <title>Comparison of Traditional DNA-DNA Hybridization with In Silico Genomic Analysis.</title>
        <authorList>
            <person name="Nicholson A.C."/>
            <person name="Sammons S."/>
            <person name="Humrighouse B.W."/>
            <person name="Graziano J."/>
            <person name="Lasker B."/>
            <person name="Whitney A.M."/>
            <person name="Mcquiston J.R."/>
        </authorList>
    </citation>
    <scope>NUCLEOTIDE SEQUENCE [LARGE SCALE GENOMIC DNA]</scope>
    <source>
        <strain evidence="3 6">H1892</strain>
        <strain evidence="4 5">H2381</strain>
    </source>
</reference>
<feature type="domain" description="Autotransporter" evidence="2">
    <location>
        <begin position="151"/>
        <end position="425"/>
    </location>
</feature>
<dbReference type="OrthoDB" id="7872833at2"/>
<dbReference type="Proteomes" id="UP000214673">
    <property type="component" value="Unassembled WGS sequence"/>
</dbReference>
<keyword evidence="1" id="KW-1133">Transmembrane helix</keyword>
<dbReference type="NCBIfam" id="TIGR01414">
    <property type="entry name" value="autotrans_barl"/>
    <property type="match status" value="1"/>
</dbReference>
<evidence type="ECO:0000313" key="5">
    <source>
        <dbReference type="Proteomes" id="UP000196640"/>
    </source>
</evidence>
<dbReference type="Pfam" id="PF03797">
    <property type="entry name" value="Autotransporter"/>
    <property type="match status" value="1"/>
</dbReference>
<dbReference type="InterPro" id="IPR006315">
    <property type="entry name" value="OM_autotransptr_brl_dom"/>
</dbReference>
<keyword evidence="6" id="KW-1185">Reference proteome</keyword>
<dbReference type="Proteomes" id="UP000196640">
    <property type="component" value="Unassembled WGS sequence"/>
</dbReference>
<accession>A0A212AN53</accession>
<evidence type="ECO:0000313" key="6">
    <source>
        <dbReference type="Proteomes" id="UP000214673"/>
    </source>
</evidence>
<dbReference type="PROSITE" id="PS51208">
    <property type="entry name" value="AUTOTRANSPORTER"/>
    <property type="match status" value="1"/>
</dbReference>
<keyword evidence="1" id="KW-0472">Membrane</keyword>